<reference evidence="2 4" key="2">
    <citation type="journal article" date="2016" name="Genome Announc.">
        <title>Genome Sequence of Nitrosomonas communis Strain Nm2, a Mesophilic Ammonia-Oxidizing Bacterium Isolated from Mediterranean Soil.</title>
        <authorList>
            <person name="Kozlowski J.A."/>
            <person name="Kits K.D."/>
            <person name="Stein L.Y."/>
        </authorList>
    </citation>
    <scope>NUCLEOTIDE SEQUENCE [LARGE SCALE GENOMIC DNA]</scope>
    <source>
        <strain evidence="2 4">Nm2</strain>
    </source>
</reference>
<name>A0A0F7KH78_9PROT</name>
<dbReference type="RefSeq" id="WP_046850272.1">
    <property type="nucleotide sequence ID" value="NZ_CP011451.1"/>
</dbReference>
<sequence length="162" mass="18326">MSKQNNLPVVCTDNTSHHTRKKRGNHNNLPATRNTRSYPHKPESLPPAQAEQLVKQIEERLLKSLEDYKRIEPPTWTRPASSCNEGDGRSIEVAKKLITELKVWSNILPRDIGSPLWDALDDLNGLLITGWTEVDEALLHISVGTNYLRRWMGRKGRVGNAG</sequence>
<dbReference type="AlphaFoldDB" id="A0A0F7KH78"/>
<organism evidence="2 4">
    <name type="scientific">Nitrosomonas communis</name>
    <dbReference type="NCBI Taxonomy" id="44574"/>
    <lineage>
        <taxon>Bacteria</taxon>
        <taxon>Pseudomonadati</taxon>
        <taxon>Pseudomonadota</taxon>
        <taxon>Betaproteobacteria</taxon>
        <taxon>Nitrosomonadales</taxon>
        <taxon>Nitrosomonadaceae</taxon>
        <taxon>Nitrosomonas</taxon>
    </lineage>
</organism>
<evidence type="ECO:0000313" key="5">
    <source>
        <dbReference type="Proteomes" id="UP000324176"/>
    </source>
</evidence>
<proteinExistence type="predicted"/>
<gene>
    <name evidence="2" type="ORF">AAW31_11125</name>
    <name evidence="3" type="ORF">BCL69_107915</name>
</gene>
<evidence type="ECO:0000256" key="1">
    <source>
        <dbReference type="SAM" id="MobiDB-lite"/>
    </source>
</evidence>
<feature type="region of interest" description="Disordered" evidence="1">
    <location>
        <begin position="1"/>
        <end position="48"/>
    </location>
</feature>
<dbReference type="EMBL" id="CP011451">
    <property type="protein sequence ID" value="AKH38214.1"/>
    <property type="molecule type" value="Genomic_DNA"/>
</dbReference>
<dbReference type="Proteomes" id="UP000034156">
    <property type="component" value="Chromosome"/>
</dbReference>
<dbReference type="PATRIC" id="fig|44574.3.peg.2716"/>
<dbReference type="Proteomes" id="UP000324176">
    <property type="component" value="Unassembled WGS sequence"/>
</dbReference>
<accession>A0A0F7KH78</accession>
<reference evidence="3 5" key="3">
    <citation type="submission" date="2019-07" db="EMBL/GenBank/DDBJ databases">
        <title>Active sludge and wastewater microbial communities from Klosterneuburg, Austria.</title>
        <authorList>
            <person name="Wagner M."/>
        </authorList>
    </citation>
    <scope>NUCLEOTIDE SEQUENCE [LARGE SCALE GENOMIC DNA]</scope>
    <source>
        <strain evidence="3 5">Nm2</strain>
    </source>
</reference>
<protein>
    <submittedName>
        <fullName evidence="2">Uncharacterized protein</fullName>
    </submittedName>
</protein>
<keyword evidence="4" id="KW-1185">Reference proteome</keyword>
<dbReference type="EMBL" id="VNHT01000079">
    <property type="protein sequence ID" value="TYP77440.1"/>
    <property type="molecule type" value="Genomic_DNA"/>
</dbReference>
<evidence type="ECO:0000313" key="2">
    <source>
        <dbReference type="EMBL" id="AKH38214.1"/>
    </source>
</evidence>
<evidence type="ECO:0000313" key="4">
    <source>
        <dbReference type="Proteomes" id="UP000034156"/>
    </source>
</evidence>
<reference evidence="4" key="1">
    <citation type="submission" date="2015-05" db="EMBL/GenBank/DDBJ databases">
        <title>Draft genome of Nitrosomonas communis strain Nm2.</title>
        <authorList>
            <person name="Kozlowski J.A."/>
            <person name="Kits K.D."/>
            <person name="Stein L.Y."/>
        </authorList>
    </citation>
    <scope>NUCLEOTIDE SEQUENCE [LARGE SCALE GENOMIC DNA]</scope>
    <source>
        <strain evidence="4">Nm2</strain>
    </source>
</reference>
<evidence type="ECO:0000313" key="3">
    <source>
        <dbReference type="EMBL" id="TYP77440.1"/>
    </source>
</evidence>
<dbReference type="KEGG" id="nco:AAW31_11125"/>
<feature type="compositionally biased region" description="Polar residues" evidence="1">
    <location>
        <begin position="26"/>
        <end position="37"/>
    </location>
</feature>